<evidence type="ECO:0000256" key="9">
    <source>
        <dbReference type="HAMAP-Rule" id="MF_00183"/>
    </source>
</evidence>
<dbReference type="SUPFAM" id="SSF55347">
    <property type="entry name" value="Glyceraldehyde-3-phosphate dehydrogenase-like, C-terminal domain"/>
    <property type="match status" value="1"/>
</dbReference>
<evidence type="ECO:0000256" key="7">
    <source>
        <dbReference type="ARBA" id="ARBA00023229"/>
    </source>
</evidence>
<comment type="similarity">
    <text evidence="2 9">Belongs to the DXR family.</text>
</comment>
<feature type="binding site" evidence="9">
    <location>
        <position position="195"/>
    </location>
    <ligand>
        <name>1-deoxy-D-xylulose 5-phosphate</name>
        <dbReference type="ChEBI" id="CHEBI:57792"/>
    </ligand>
</feature>
<feature type="binding site" evidence="9">
    <location>
        <position position="196"/>
    </location>
    <ligand>
        <name>1-deoxy-D-xylulose 5-phosphate</name>
        <dbReference type="ChEBI" id="CHEBI:57792"/>
    </ligand>
</feature>
<dbReference type="PANTHER" id="PTHR30525:SF0">
    <property type="entry name" value="1-DEOXY-D-XYLULOSE 5-PHOSPHATE REDUCTOISOMERASE, CHLOROPLASTIC"/>
    <property type="match status" value="1"/>
</dbReference>
<dbReference type="Gene3D" id="3.40.50.720">
    <property type="entry name" value="NAD(P)-binding Rossmann-like Domain"/>
    <property type="match status" value="2"/>
</dbReference>
<accession>U1GX79</accession>
<proteinExistence type="inferred from homology"/>
<keyword evidence="6 9" id="KW-0464">Manganese</keyword>
<feature type="binding site" evidence="9">
    <location>
        <position position="183"/>
    </location>
    <ligand>
        <name>NADPH</name>
        <dbReference type="ChEBI" id="CHEBI:57783"/>
    </ligand>
</feature>
<reference evidence="15 16" key="1">
    <citation type="submission" date="2013-08" db="EMBL/GenBank/DDBJ databases">
        <authorList>
            <person name="Durkin A.S."/>
            <person name="Haft D.R."/>
            <person name="McCorrison J."/>
            <person name="Torralba M."/>
            <person name="Gillis M."/>
            <person name="Haft D.H."/>
            <person name="Methe B."/>
            <person name="Sutton G."/>
            <person name="Nelson K.E."/>
        </authorList>
    </citation>
    <scope>NUCLEOTIDE SEQUENCE [LARGE SCALE GENOMIC DNA]</scope>
    <source>
        <strain evidence="14 16">ATCC 35536</strain>
        <strain evidence="13 15">VPI DR56BR1116</strain>
    </source>
</reference>
<dbReference type="AlphaFoldDB" id="U1GX79"/>
<evidence type="ECO:0000256" key="2">
    <source>
        <dbReference type="ARBA" id="ARBA00006825"/>
    </source>
</evidence>
<dbReference type="GO" id="GO:0070402">
    <property type="term" value="F:NADPH binding"/>
    <property type="evidence" value="ECO:0007669"/>
    <property type="project" value="InterPro"/>
</dbReference>
<dbReference type="EMBL" id="AUZJ01000017">
    <property type="protein sequence ID" value="ERF61149.1"/>
    <property type="molecule type" value="Genomic_DNA"/>
</dbReference>
<feature type="domain" description="1-deoxy-D-xylulose 5-phosphate reductoisomerase N-terminal" evidence="10">
    <location>
        <begin position="4"/>
        <end position="58"/>
    </location>
</feature>
<dbReference type="HAMAP" id="MF_00183">
    <property type="entry name" value="DXP_reductoisom"/>
    <property type="match status" value="1"/>
</dbReference>
<feature type="binding site" evidence="9">
    <location>
        <position position="199"/>
    </location>
    <ligand>
        <name>1-deoxy-D-xylulose 5-phosphate</name>
        <dbReference type="ChEBI" id="CHEBI:57792"/>
    </ligand>
</feature>
<feature type="domain" description="1-deoxy-D-xylulose 5-phosphate reductoisomerase N-terminal" evidence="10">
    <location>
        <begin position="60"/>
        <end position="109"/>
    </location>
</feature>
<keyword evidence="5 9" id="KW-0560">Oxidoreductase</keyword>
<feature type="domain" description="1-deoxy-D-xylulose 5-phosphate reductoisomerase C-terminal" evidence="11">
    <location>
        <begin position="124"/>
        <end position="207"/>
    </location>
</feature>
<dbReference type="InterPro" id="IPR013512">
    <property type="entry name" value="DXP_reductoisomerase_N"/>
</dbReference>
<dbReference type="OrthoDB" id="9806546at2"/>
<dbReference type="Pfam" id="PF08436">
    <property type="entry name" value="DXP_redisom_C"/>
    <property type="match status" value="1"/>
</dbReference>
<feature type="binding site" evidence="9">
    <location>
        <position position="199"/>
    </location>
    <ligand>
        <name>Mn(2+)</name>
        <dbReference type="ChEBI" id="CHEBI:29035"/>
    </ligand>
</feature>
<feature type="binding site" evidence="9">
    <location>
        <position position="12"/>
    </location>
    <ligand>
        <name>NADPH</name>
        <dbReference type="ChEBI" id="CHEBI:57783"/>
    </ligand>
</feature>
<dbReference type="Gene3D" id="1.10.1740.10">
    <property type="match status" value="1"/>
</dbReference>
<comment type="function">
    <text evidence="9">Catalyzes the NADPH-dependent rearrangement and reduction of 1-deoxy-D-xylulose-5-phosphate (DXP) to 2-C-methyl-D-erythritol 4-phosphate (MEP).</text>
</comment>
<dbReference type="PIRSF" id="PIRSF006205">
    <property type="entry name" value="Dxp_reductismrs"/>
    <property type="match status" value="1"/>
</dbReference>
<keyword evidence="13" id="KW-0413">Isomerase</keyword>
<dbReference type="EC" id="1.1.1.267" evidence="9"/>
<evidence type="ECO:0000256" key="8">
    <source>
        <dbReference type="ARBA" id="ARBA00048543"/>
    </source>
</evidence>
<keyword evidence="16" id="KW-1185">Reference proteome</keyword>
<protein>
    <recommendedName>
        <fullName evidence="9">1-deoxy-D-xylulose 5-phosphate reductoisomerase</fullName>
        <shortName evidence="9">DXP reductoisomerase</shortName>
        <ecNumber evidence="9">1.1.1.267</ecNumber>
    </recommendedName>
    <alternativeName>
        <fullName evidence="9">1-deoxyxylulose-5-phosphate reductoisomerase</fullName>
    </alternativeName>
    <alternativeName>
        <fullName evidence="9">2-C-methyl-D-erythritol 4-phosphate synthase</fullName>
    </alternativeName>
</protein>
<evidence type="ECO:0000256" key="5">
    <source>
        <dbReference type="ARBA" id="ARBA00023002"/>
    </source>
</evidence>
<evidence type="ECO:0000256" key="6">
    <source>
        <dbReference type="ARBA" id="ARBA00023211"/>
    </source>
</evidence>
<feature type="binding site" evidence="9">
    <location>
        <position position="130"/>
    </location>
    <ligand>
        <name>Mn(2+)</name>
        <dbReference type="ChEBI" id="CHEBI:29035"/>
    </ligand>
</feature>
<dbReference type="Proteomes" id="UP000016646">
    <property type="component" value="Unassembled WGS sequence"/>
</dbReference>
<dbReference type="Pfam" id="PF02670">
    <property type="entry name" value="DXP_reductoisom"/>
    <property type="match status" value="2"/>
</dbReference>
<dbReference type="InterPro" id="IPR013644">
    <property type="entry name" value="DXP_reductoisomerase_C"/>
</dbReference>
<comment type="catalytic activity">
    <reaction evidence="8">
        <text>2-C-methyl-D-erythritol 4-phosphate + NADP(+) = 1-deoxy-D-xylulose 5-phosphate + NADPH + H(+)</text>
        <dbReference type="Rhea" id="RHEA:13717"/>
        <dbReference type="ChEBI" id="CHEBI:15378"/>
        <dbReference type="ChEBI" id="CHEBI:57783"/>
        <dbReference type="ChEBI" id="CHEBI:57792"/>
        <dbReference type="ChEBI" id="CHEBI:58262"/>
        <dbReference type="ChEBI" id="CHEBI:58349"/>
        <dbReference type="EC" id="1.1.1.267"/>
    </reaction>
    <physiologicalReaction direction="right-to-left" evidence="8">
        <dbReference type="Rhea" id="RHEA:13719"/>
    </physiologicalReaction>
</comment>
<keyword evidence="9" id="KW-0460">Magnesium</keyword>
<feature type="binding site" evidence="9">
    <location>
        <position position="128"/>
    </location>
    <ligand>
        <name>Mn(2+)</name>
        <dbReference type="ChEBI" id="CHEBI:29035"/>
    </ligand>
</feature>
<evidence type="ECO:0000256" key="1">
    <source>
        <dbReference type="ARBA" id="ARBA00005094"/>
    </source>
</evidence>
<feature type="binding site" evidence="9">
    <location>
        <position position="103"/>
    </location>
    <ligand>
        <name>1-deoxy-D-xylulose 5-phosphate</name>
        <dbReference type="ChEBI" id="CHEBI:57792"/>
    </ligand>
</feature>
<dbReference type="InterPro" id="IPR036291">
    <property type="entry name" value="NAD(P)-bd_dom_sf"/>
</dbReference>
<dbReference type="SUPFAM" id="SSF69055">
    <property type="entry name" value="1-deoxy-D-xylulose-5-phosphate reductoisomerase, C-terminal domain"/>
    <property type="match status" value="1"/>
</dbReference>
<dbReference type="GO" id="GO:0016853">
    <property type="term" value="F:isomerase activity"/>
    <property type="evidence" value="ECO:0007669"/>
    <property type="project" value="UniProtKB-KW"/>
</dbReference>
<feature type="domain" description="DXP reductoisomerase C-terminal" evidence="12">
    <location>
        <begin position="239"/>
        <end position="354"/>
    </location>
</feature>
<feature type="binding site" evidence="9">
    <location>
        <position position="130"/>
    </location>
    <ligand>
        <name>1-deoxy-D-xylulose 5-phosphate</name>
        <dbReference type="ChEBI" id="CHEBI:57792"/>
    </ligand>
</feature>
<evidence type="ECO:0000313" key="16">
    <source>
        <dbReference type="Proteomes" id="UP000016646"/>
    </source>
</evidence>
<feature type="binding site" evidence="9">
    <location>
        <position position="13"/>
    </location>
    <ligand>
        <name>NADPH</name>
        <dbReference type="ChEBI" id="CHEBI:57783"/>
    </ligand>
</feature>
<comment type="caution">
    <text evidence="13">The sequence shown here is derived from an EMBL/GenBank/DDBJ whole genome shotgun (WGS) entry which is preliminary data.</text>
</comment>
<keyword evidence="3 9" id="KW-0479">Metal-binding</keyword>
<dbReference type="STRING" id="1125725.HMPREF1325_1605"/>
<gene>
    <name evidence="9 13" type="primary">dxr</name>
    <name evidence="14" type="ORF">HMPREF0860_0633</name>
    <name evidence="13" type="ORF">HMPREF1325_1605</name>
</gene>
<comment type="cofactor">
    <cofactor evidence="9">
        <name>Mg(2+)</name>
        <dbReference type="ChEBI" id="CHEBI:18420"/>
    </cofactor>
    <cofactor evidence="9">
        <name>Mn(2+)</name>
        <dbReference type="ChEBI" id="CHEBI:29035"/>
    </cofactor>
</comment>
<feature type="binding site" evidence="9">
    <location>
        <position position="10"/>
    </location>
    <ligand>
        <name>NADPH</name>
        <dbReference type="ChEBI" id="CHEBI:57783"/>
    </ligand>
</feature>
<dbReference type="InterPro" id="IPR026877">
    <property type="entry name" value="DXPR_C"/>
</dbReference>
<evidence type="ECO:0000259" key="11">
    <source>
        <dbReference type="Pfam" id="PF08436"/>
    </source>
</evidence>
<dbReference type="GO" id="GO:0030604">
    <property type="term" value="F:1-deoxy-D-xylulose-5-phosphate reductoisomerase activity"/>
    <property type="evidence" value="ECO:0007669"/>
    <property type="project" value="UniProtKB-UniRule"/>
</dbReference>
<feature type="binding site" evidence="9">
    <location>
        <position position="11"/>
    </location>
    <ligand>
        <name>NADPH</name>
        <dbReference type="ChEBI" id="CHEBI:57783"/>
    </ligand>
</feature>
<feature type="binding site" evidence="9">
    <location>
        <position position="129"/>
    </location>
    <ligand>
        <name>1-deoxy-D-xylulose 5-phosphate</name>
        <dbReference type="ChEBI" id="CHEBI:57792"/>
    </ligand>
</feature>
<dbReference type="SUPFAM" id="SSF51735">
    <property type="entry name" value="NAD(P)-binding Rossmann-fold domains"/>
    <property type="match status" value="1"/>
</dbReference>
<dbReference type="InterPro" id="IPR036169">
    <property type="entry name" value="DXPR_C_sf"/>
</dbReference>
<evidence type="ECO:0000313" key="13">
    <source>
        <dbReference type="EMBL" id="ERF61149.1"/>
    </source>
</evidence>
<name>U1GX79_TRESO</name>
<dbReference type="PATRIC" id="fig|1125725.3.peg.889"/>
<dbReference type="GO" id="GO:0051484">
    <property type="term" value="P:isopentenyl diphosphate biosynthetic process, methylerythritol 4-phosphate pathway involved in terpenoid biosynthetic process"/>
    <property type="evidence" value="ECO:0007669"/>
    <property type="project" value="TreeGrafter"/>
</dbReference>
<comment type="pathway">
    <text evidence="1 9">Isoprenoid biosynthesis; isopentenyl diphosphate biosynthesis via DXP pathway; isopentenyl diphosphate from 1-deoxy-D-xylulose 5-phosphate: step 1/6.</text>
</comment>
<evidence type="ECO:0000313" key="14">
    <source>
        <dbReference type="EMBL" id="ERK05012.1"/>
    </source>
</evidence>
<sequence length="360" mass="39283">MKKVFVLGCTGSIGTSTLDIIKNMPERFRACALASHTSREKTEKLASSFGCDFTLTADDPHGIERLIRQTRPDIAVNGIAGSAGLLPSKAVLEAGVDLALANKETVVMAWHLIQALAQKSGARIIPVDSEHSAIFSLIEKIGKENIAQILITASGGPFRTYAKEALARVSVEDALAHPTWKMGKKITIDSATLANKGLEVIEACRLFDVSPEIVKVVVHPESIVHSLVRTKDGMLYAQLSDPDMKHPILSALTRPETAENYLQAFDLFDKTLSFFRPRTEDFPLLAYAYEAAKRGASYTIAYNAADEVAALAFLDGKLSFTDIARVVRSVLDEDWTMLPESFEDVFKADAKARSLAKTLI</sequence>
<feature type="binding site" evidence="9">
    <location>
        <position position="102"/>
    </location>
    <ligand>
        <name>NADPH</name>
        <dbReference type="ChEBI" id="CHEBI:57783"/>
    </ligand>
</feature>
<feature type="binding site" evidence="9">
    <location>
        <position position="190"/>
    </location>
    <ligand>
        <name>1-deoxy-D-xylulose 5-phosphate</name>
        <dbReference type="ChEBI" id="CHEBI:57792"/>
    </ligand>
</feature>
<dbReference type="Pfam" id="PF13288">
    <property type="entry name" value="DXPR_C"/>
    <property type="match status" value="1"/>
</dbReference>
<dbReference type="GO" id="GO:0030145">
    <property type="term" value="F:manganese ion binding"/>
    <property type="evidence" value="ECO:0007669"/>
    <property type="project" value="TreeGrafter"/>
</dbReference>
<feature type="binding site" evidence="9">
    <location>
        <position position="104"/>
    </location>
    <ligand>
        <name>NADPH</name>
        <dbReference type="ChEBI" id="CHEBI:57783"/>
    </ligand>
</feature>
<evidence type="ECO:0000259" key="10">
    <source>
        <dbReference type="Pfam" id="PF02670"/>
    </source>
</evidence>
<dbReference type="InterPro" id="IPR003821">
    <property type="entry name" value="DXP_reductoisomerase"/>
</dbReference>
<dbReference type="eggNOG" id="COG0743">
    <property type="taxonomic scope" value="Bacteria"/>
</dbReference>
<dbReference type="EMBL" id="AVQI01000006">
    <property type="protein sequence ID" value="ERK05012.1"/>
    <property type="molecule type" value="Genomic_DNA"/>
</dbReference>
<comment type="caution">
    <text evidence="9">Lacks conserved residue(s) required for the propagation of feature annotation.</text>
</comment>
<evidence type="ECO:0000256" key="3">
    <source>
        <dbReference type="ARBA" id="ARBA00022723"/>
    </source>
</evidence>
<evidence type="ECO:0000256" key="4">
    <source>
        <dbReference type="ARBA" id="ARBA00022857"/>
    </source>
</evidence>
<dbReference type="Proteomes" id="UP000016412">
    <property type="component" value="Unassembled WGS sequence"/>
</dbReference>
<feature type="binding site" evidence="9">
    <location>
        <position position="154"/>
    </location>
    <ligand>
        <name>1-deoxy-D-xylulose 5-phosphate</name>
        <dbReference type="ChEBI" id="CHEBI:57792"/>
    </ligand>
</feature>
<keyword evidence="4 9" id="KW-0521">NADP</keyword>
<evidence type="ECO:0000313" key="15">
    <source>
        <dbReference type="Proteomes" id="UP000016412"/>
    </source>
</evidence>
<dbReference type="RefSeq" id="WP_021329990.1">
    <property type="nucleotide sequence ID" value="NZ_AUZJ01000017.1"/>
</dbReference>
<keyword evidence="7 9" id="KW-0414">Isoprene biosynthesis</keyword>
<evidence type="ECO:0000259" key="12">
    <source>
        <dbReference type="Pfam" id="PF13288"/>
    </source>
</evidence>
<feature type="binding site" evidence="9">
    <location>
        <position position="177"/>
    </location>
    <ligand>
        <name>1-deoxy-D-xylulose 5-phosphate</name>
        <dbReference type="ChEBI" id="CHEBI:57792"/>
    </ligand>
</feature>
<dbReference type="UniPathway" id="UPA00056">
    <property type="reaction ID" value="UER00092"/>
</dbReference>
<dbReference type="PANTHER" id="PTHR30525">
    <property type="entry name" value="1-DEOXY-D-XYLULOSE 5-PHOSPHATE REDUCTOISOMERASE"/>
    <property type="match status" value="1"/>
</dbReference>
<organism evidence="13 15">
    <name type="scientific">Treponema socranskii subsp. socranskii VPI DR56BR1116 = ATCC 35536</name>
    <dbReference type="NCBI Taxonomy" id="1125725"/>
    <lineage>
        <taxon>Bacteria</taxon>
        <taxon>Pseudomonadati</taxon>
        <taxon>Spirochaetota</taxon>
        <taxon>Spirochaetia</taxon>
        <taxon>Spirochaetales</taxon>
        <taxon>Treponemataceae</taxon>
        <taxon>Treponema</taxon>
    </lineage>
</organism>